<evidence type="ECO:0000256" key="1">
    <source>
        <dbReference type="ARBA" id="ARBA00004141"/>
    </source>
</evidence>
<feature type="domain" description="SLC41A/MgtE integral membrane" evidence="11">
    <location>
        <begin position="180"/>
        <end position="314"/>
    </location>
</feature>
<dbReference type="FunFam" id="1.10.357.20:FF:000002">
    <property type="entry name" value="Solute carrier family 41, member 2"/>
    <property type="match status" value="1"/>
</dbReference>
<keyword evidence="7 9" id="KW-0406">Ion transport</keyword>
<dbReference type="AlphaFoldDB" id="A0A9J7XSE8"/>
<keyword evidence="5 9" id="KW-0460">Magnesium</keyword>
<protein>
    <recommendedName>
        <fullName evidence="9">Solute carrier family 41 member</fullName>
    </recommendedName>
</protein>
<keyword evidence="4 9" id="KW-0812">Transmembrane</keyword>
<dbReference type="Pfam" id="PF01769">
    <property type="entry name" value="MgtE"/>
    <property type="match status" value="2"/>
</dbReference>
<feature type="domain" description="SLC41A/MgtE integral membrane" evidence="11">
    <location>
        <begin position="394"/>
        <end position="537"/>
    </location>
</feature>
<reference evidence="12" key="2">
    <citation type="submission" date="2025-09" db="UniProtKB">
        <authorList>
            <consortium name="Ensembl"/>
        </authorList>
    </citation>
    <scope>IDENTIFICATION</scope>
</reference>
<evidence type="ECO:0000256" key="2">
    <source>
        <dbReference type="ARBA" id="ARBA00009749"/>
    </source>
</evidence>
<dbReference type="GO" id="GO:0030001">
    <property type="term" value="P:metal ion transport"/>
    <property type="evidence" value="ECO:0007669"/>
    <property type="project" value="UniProtKB-UniRule"/>
</dbReference>
<evidence type="ECO:0000313" key="13">
    <source>
        <dbReference type="Proteomes" id="UP001108240"/>
    </source>
</evidence>
<name>A0A9J7XSE8_CYPCA</name>
<evidence type="ECO:0000256" key="3">
    <source>
        <dbReference type="ARBA" id="ARBA00022448"/>
    </source>
</evidence>
<dbReference type="InterPro" id="IPR045349">
    <property type="entry name" value="SLC41A1-3"/>
</dbReference>
<feature type="transmembrane region" description="Helical" evidence="9">
    <location>
        <begin position="358"/>
        <end position="378"/>
    </location>
</feature>
<feature type="transmembrane region" description="Helical" evidence="9">
    <location>
        <begin position="480"/>
        <end position="500"/>
    </location>
</feature>
<comment type="similarity">
    <text evidence="2 9">Belongs to the SLC41A transporter family.</text>
</comment>
<dbReference type="GO" id="GO:0008324">
    <property type="term" value="F:monoatomic cation transmembrane transporter activity"/>
    <property type="evidence" value="ECO:0007669"/>
    <property type="project" value="UniProtKB-UniRule"/>
</dbReference>
<evidence type="ECO:0000259" key="11">
    <source>
        <dbReference type="Pfam" id="PF01769"/>
    </source>
</evidence>
<evidence type="ECO:0000256" key="10">
    <source>
        <dbReference type="SAM" id="MobiDB-lite"/>
    </source>
</evidence>
<keyword evidence="3 9" id="KW-0813">Transport</keyword>
<reference evidence="12" key="1">
    <citation type="submission" date="2025-08" db="UniProtKB">
        <authorList>
            <consortium name="Ensembl"/>
        </authorList>
    </citation>
    <scope>IDENTIFICATION</scope>
</reference>
<organism evidence="12 13">
    <name type="scientific">Cyprinus carpio carpio</name>
    <dbReference type="NCBI Taxonomy" id="630221"/>
    <lineage>
        <taxon>Eukaryota</taxon>
        <taxon>Metazoa</taxon>
        <taxon>Chordata</taxon>
        <taxon>Craniata</taxon>
        <taxon>Vertebrata</taxon>
        <taxon>Euteleostomi</taxon>
        <taxon>Actinopterygii</taxon>
        <taxon>Neopterygii</taxon>
        <taxon>Teleostei</taxon>
        <taxon>Ostariophysi</taxon>
        <taxon>Cypriniformes</taxon>
        <taxon>Cyprinidae</taxon>
        <taxon>Cyprininae</taxon>
        <taxon>Cyprinus</taxon>
    </lineage>
</organism>
<evidence type="ECO:0000313" key="12">
    <source>
        <dbReference type="Ensembl" id="ENSCCRP00000110444.1"/>
    </source>
</evidence>
<evidence type="ECO:0000256" key="6">
    <source>
        <dbReference type="ARBA" id="ARBA00022989"/>
    </source>
</evidence>
<dbReference type="PANTHER" id="PTHR16228:SF23">
    <property type="entry name" value="SOLUTE CARRIER FAMILY 41 MEMBER 1"/>
    <property type="match status" value="1"/>
</dbReference>
<feature type="compositionally biased region" description="Polar residues" evidence="10">
    <location>
        <begin position="109"/>
        <end position="124"/>
    </location>
</feature>
<comment type="subcellular location">
    <subcellularLocation>
        <location evidence="1 9">Membrane</location>
        <topology evidence="1 9">Multi-pass membrane protein</topology>
    </subcellularLocation>
</comment>
<evidence type="ECO:0000256" key="8">
    <source>
        <dbReference type="ARBA" id="ARBA00023136"/>
    </source>
</evidence>
<dbReference type="Ensembl" id="ENSCCRT00000139941.1">
    <property type="protein sequence ID" value="ENSCCRP00000110444.1"/>
    <property type="gene ID" value="ENSCCRG00000079436.1"/>
</dbReference>
<feature type="transmembrane region" description="Helical" evidence="9">
    <location>
        <begin position="294"/>
        <end position="315"/>
    </location>
</feature>
<feature type="transmembrane region" description="Helical" evidence="9">
    <location>
        <begin position="143"/>
        <end position="161"/>
    </location>
</feature>
<keyword evidence="6 9" id="KW-1133">Transmembrane helix</keyword>
<feature type="transmembrane region" description="Helical" evidence="9">
    <location>
        <begin position="450"/>
        <end position="468"/>
    </location>
</feature>
<feature type="transmembrane region" description="Helical" evidence="9">
    <location>
        <begin position="327"/>
        <end position="346"/>
    </location>
</feature>
<proteinExistence type="inferred from homology"/>
<dbReference type="PANTHER" id="PTHR16228">
    <property type="entry name" value="DIVALENT CATION TRANSPORTER SOLUTE CARRIER FAMILY 41"/>
    <property type="match status" value="1"/>
</dbReference>
<evidence type="ECO:0000256" key="7">
    <source>
        <dbReference type="ARBA" id="ARBA00023065"/>
    </source>
</evidence>
<dbReference type="FunFam" id="1.10.357.20:FF:000001">
    <property type="entry name" value="Solute carrier family 41 member 2"/>
    <property type="match status" value="1"/>
</dbReference>
<dbReference type="GO" id="GO:0005886">
    <property type="term" value="C:plasma membrane"/>
    <property type="evidence" value="ECO:0007669"/>
    <property type="project" value="TreeGrafter"/>
</dbReference>
<keyword evidence="13" id="KW-1185">Reference proteome</keyword>
<accession>A0A9J7XSE8</accession>
<sequence>MNYLQRSGLRMVLWSKDQDKLSDMSAGTERIEMKKEGAPPAFHHSNGSVHPIILPDNPEEVPQTPGEYELTEVTSIPDPSDQENERPDMVVLDCRANAKGQREEDALLENTSQSNESDNTSMDQSPVPPAPLKETSFSIGLQVLFPFLLAGFGTVAAGMVLDIVQHWTVFTEVTEVFILVPALLGLKGNLEMTLASRLSTAANIGQMDTAKDMWKMIMGNLALIQVQATVVGFLASIAAVIFGWIPEGNFKMGHAVLLCASSVATAFIASLLLGLIMIGVIIASRKVGINPDNVATPIAASLGDLITLALLAGISTGLYKELEFNDYANPMVCAFFVALTPIWVLIARRTPSTREVLYSGWEPVIIAMAISSVGGLILDKTVSNPNFAGMAVFTPVINGVGGNLVAVQASRISTYLHMNALPIAEPNPAPRKCPTPWSTFFGSGVNARSARVLFLLVAPGHLVFLYTINSMQGGHTTLTSVFIAFYLAAALLQVVILLYLADWMVNWMWHRGMDPDNFSIPYLTALGDLLGTGFLALCFHILWLIGDRDTDVGD</sequence>
<dbReference type="GO" id="GO:0022890">
    <property type="term" value="F:inorganic cation transmembrane transporter activity"/>
    <property type="evidence" value="ECO:0007669"/>
    <property type="project" value="UniProtKB-UniRule"/>
</dbReference>
<comment type="function">
    <text evidence="9">Acts as a magnesium transporter.</text>
</comment>
<dbReference type="InterPro" id="IPR006667">
    <property type="entry name" value="SLC41_membr_dom"/>
</dbReference>
<evidence type="ECO:0000256" key="9">
    <source>
        <dbReference type="RuleBase" id="RU369007"/>
    </source>
</evidence>
<dbReference type="Proteomes" id="UP001108240">
    <property type="component" value="Unplaced"/>
</dbReference>
<feature type="transmembrane region" description="Helical" evidence="9">
    <location>
        <begin position="255"/>
        <end position="282"/>
    </location>
</feature>
<dbReference type="GeneTree" id="ENSGT00950000183042"/>
<evidence type="ECO:0000256" key="4">
    <source>
        <dbReference type="ARBA" id="ARBA00022692"/>
    </source>
</evidence>
<feature type="region of interest" description="Disordered" evidence="10">
    <location>
        <begin position="101"/>
        <end position="131"/>
    </location>
</feature>
<keyword evidence="8 9" id="KW-0472">Membrane</keyword>
<evidence type="ECO:0000256" key="5">
    <source>
        <dbReference type="ARBA" id="ARBA00022842"/>
    </source>
</evidence>
<feature type="transmembrane region" description="Helical" evidence="9">
    <location>
        <begin position="520"/>
        <end position="545"/>
    </location>
</feature>
<feature type="transmembrane region" description="Helical" evidence="9">
    <location>
        <begin position="221"/>
        <end position="243"/>
    </location>
</feature>